<sequence length="52" mass="5799">MSAAAKPMSVFGRSAPRLADYPRKARCKSGRRVSAPAGRRAAHRQRDMETKR</sequence>
<accession>A0A0E1VWH8</accession>
<reference evidence="2" key="1">
    <citation type="submission" date="2009-05" db="EMBL/GenBank/DDBJ databases">
        <authorList>
            <person name="Harkins D.M."/>
            <person name="DeShazer D."/>
            <person name="Woods D.E."/>
            <person name="Brinkac L.M."/>
            <person name="Brown K.A."/>
            <person name="Hung G.C."/>
            <person name="Tuanyok A."/>
            <person name="Zhang B."/>
            <person name="Nierman W.C."/>
        </authorList>
    </citation>
    <scope>NUCLEOTIDE SEQUENCE [LARGE SCALE GENOMIC DNA]</scope>
    <source>
        <strain evidence="2">1710a</strain>
    </source>
</reference>
<proteinExistence type="predicted"/>
<feature type="region of interest" description="Disordered" evidence="1">
    <location>
        <begin position="1"/>
        <end position="52"/>
    </location>
</feature>
<dbReference type="AlphaFoldDB" id="A0A0E1VWH8"/>
<dbReference type="Proteomes" id="UP000001812">
    <property type="component" value="Chromosome II"/>
</dbReference>
<protein>
    <submittedName>
        <fullName evidence="2">Uncharacterized protein</fullName>
    </submittedName>
</protein>
<gene>
    <name evidence="2" type="ORF">BURPS1710A_A3237</name>
</gene>
<name>A0A0E1VWH8_BURPE</name>
<evidence type="ECO:0000313" key="2">
    <source>
        <dbReference type="EMBL" id="EET04341.1"/>
    </source>
</evidence>
<dbReference type="EMBL" id="CM000833">
    <property type="protein sequence ID" value="EET04341.1"/>
    <property type="molecule type" value="Genomic_DNA"/>
</dbReference>
<dbReference type="HOGENOM" id="CLU_3077719_0_0_4"/>
<organism evidence="2">
    <name type="scientific">Burkholderia pseudomallei 1710a</name>
    <dbReference type="NCBI Taxonomy" id="320371"/>
    <lineage>
        <taxon>Bacteria</taxon>
        <taxon>Pseudomonadati</taxon>
        <taxon>Pseudomonadota</taxon>
        <taxon>Betaproteobacteria</taxon>
        <taxon>Burkholderiales</taxon>
        <taxon>Burkholderiaceae</taxon>
        <taxon>Burkholderia</taxon>
        <taxon>pseudomallei group</taxon>
    </lineage>
</organism>
<evidence type="ECO:0000256" key="1">
    <source>
        <dbReference type="SAM" id="MobiDB-lite"/>
    </source>
</evidence>